<feature type="transmembrane region" description="Helical" evidence="1">
    <location>
        <begin position="28"/>
        <end position="48"/>
    </location>
</feature>
<reference evidence="2" key="1">
    <citation type="submission" date="2021-03" db="EMBL/GenBank/DDBJ databases">
        <title>Antimicrobial resistance genes in bacteria isolated from Japanese honey, and their potential for conferring macrolide and lincosamide resistance in the American foulbrood pathogen Paenibacillus larvae.</title>
        <authorList>
            <person name="Okamoto M."/>
            <person name="Kumagai M."/>
            <person name="Kanamori H."/>
            <person name="Takamatsu D."/>
        </authorList>
    </citation>
    <scope>NUCLEOTIDE SEQUENCE</scope>
    <source>
        <strain evidence="2">J40TS1</strain>
    </source>
</reference>
<comment type="caution">
    <text evidence="2">The sequence shown here is derived from an EMBL/GenBank/DDBJ whole genome shotgun (WGS) entry which is preliminary data.</text>
</comment>
<keyword evidence="1" id="KW-1133">Transmembrane helix</keyword>
<evidence type="ECO:0000256" key="1">
    <source>
        <dbReference type="SAM" id="Phobius"/>
    </source>
</evidence>
<accession>A0A920CVF7</accession>
<dbReference type="Proteomes" id="UP000683139">
    <property type="component" value="Unassembled WGS sequence"/>
</dbReference>
<sequence>MTYIVEILVIVFAAISILIGNKKKRKLWLGIGIGALIATVVLGLPDFIEGFQKGFNA</sequence>
<keyword evidence="1" id="KW-0472">Membrane</keyword>
<dbReference type="EMBL" id="BOSE01000007">
    <property type="protein sequence ID" value="GIP18082.1"/>
    <property type="molecule type" value="Genomic_DNA"/>
</dbReference>
<gene>
    <name evidence="2" type="ORF">J40TS1_37240</name>
</gene>
<keyword evidence="3" id="KW-1185">Reference proteome</keyword>
<protein>
    <submittedName>
        <fullName evidence="2">Uncharacterized protein</fullName>
    </submittedName>
</protein>
<dbReference type="AlphaFoldDB" id="A0A920CVF7"/>
<dbReference type="RefSeq" id="WP_213518080.1">
    <property type="nucleotide sequence ID" value="NZ_BOSE01000007.1"/>
</dbReference>
<organism evidence="2 3">
    <name type="scientific">Paenibacillus montaniterrae</name>
    <dbReference type="NCBI Taxonomy" id="429341"/>
    <lineage>
        <taxon>Bacteria</taxon>
        <taxon>Bacillati</taxon>
        <taxon>Bacillota</taxon>
        <taxon>Bacilli</taxon>
        <taxon>Bacillales</taxon>
        <taxon>Paenibacillaceae</taxon>
        <taxon>Paenibacillus</taxon>
    </lineage>
</organism>
<feature type="transmembrane region" description="Helical" evidence="1">
    <location>
        <begin position="6"/>
        <end position="21"/>
    </location>
</feature>
<name>A0A920CVF7_9BACL</name>
<keyword evidence="1" id="KW-0812">Transmembrane</keyword>
<proteinExistence type="predicted"/>
<evidence type="ECO:0000313" key="2">
    <source>
        <dbReference type="EMBL" id="GIP18082.1"/>
    </source>
</evidence>
<evidence type="ECO:0000313" key="3">
    <source>
        <dbReference type="Proteomes" id="UP000683139"/>
    </source>
</evidence>